<dbReference type="Pfam" id="PF12801">
    <property type="entry name" value="Fer4_5"/>
    <property type="match status" value="2"/>
</dbReference>
<accession>I4CB22</accession>
<evidence type="ECO:0000256" key="3">
    <source>
        <dbReference type="ARBA" id="ARBA00022723"/>
    </source>
</evidence>
<organism evidence="9 10">
    <name type="scientific">Desulfomonile tiedjei (strain ATCC 49306 / DSM 6799 / DCB-1)</name>
    <dbReference type="NCBI Taxonomy" id="706587"/>
    <lineage>
        <taxon>Bacteria</taxon>
        <taxon>Pseudomonadati</taxon>
        <taxon>Thermodesulfobacteriota</taxon>
        <taxon>Desulfomonilia</taxon>
        <taxon>Desulfomonilales</taxon>
        <taxon>Desulfomonilaceae</taxon>
        <taxon>Desulfomonile</taxon>
    </lineage>
</organism>
<feature type="transmembrane region" description="Helical" evidence="7">
    <location>
        <begin position="12"/>
        <end position="33"/>
    </location>
</feature>
<dbReference type="InterPro" id="IPR017896">
    <property type="entry name" value="4Fe4S_Fe-S-bd"/>
</dbReference>
<reference evidence="10" key="1">
    <citation type="submission" date="2012-06" db="EMBL/GenBank/DDBJ databases">
        <title>Complete sequence of chromosome of Desulfomonile tiedjei DSM 6799.</title>
        <authorList>
            <person name="Lucas S."/>
            <person name="Copeland A."/>
            <person name="Lapidus A."/>
            <person name="Glavina del Rio T."/>
            <person name="Dalin E."/>
            <person name="Tice H."/>
            <person name="Bruce D."/>
            <person name="Goodwin L."/>
            <person name="Pitluck S."/>
            <person name="Peters L."/>
            <person name="Ovchinnikova G."/>
            <person name="Zeytun A."/>
            <person name="Lu M."/>
            <person name="Kyrpides N."/>
            <person name="Mavromatis K."/>
            <person name="Ivanova N."/>
            <person name="Brettin T."/>
            <person name="Detter J.C."/>
            <person name="Han C."/>
            <person name="Larimer F."/>
            <person name="Land M."/>
            <person name="Hauser L."/>
            <person name="Markowitz V."/>
            <person name="Cheng J.-F."/>
            <person name="Hugenholtz P."/>
            <person name="Woyke T."/>
            <person name="Wu D."/>
            <person name="Spring S."/>
            <person name="Schroeder M."/>
            <person name="Brambilla E."/>
            <person name="Klenk H.-P."/>
            <person name="Eisen J.A."/>
        </authorList>
    </citation>
    <scope>NUCLEOTIDE SEQUENCE [LARGE SCALE GENOMIC DNA]</scope>
    <source>
        <strain evidence="10">ATCC 49306 / DSM 6799 / DCB-1</strain>
    </source>
</reference>
<keyword evidence="1" id="KW-0813">Transport</keyword>
<dbReference type="GO" id="GO:0005886">
    <property type="term" value="C:plasma membrane"/>
    <property type="evidence" value="ECO:0007669"/>
    <property type="project" value="TreeGrafter"/>
</dbReference>
<evidence type="ECO:0000256" key="2">
    <source>
        <dbReference type="ARBA" id="ARBA00022485"/>
    </source>
</evidence>
<dbReference type="STRING" id="706587.Desti_4125"/>
<evidence type="ECO:0000259" key="8">
    <source>
        <dbReference type="PROSITE" id="PS51379"/>
    </source>
</evidence>
<feature type="transmembrane region" description="Helical" evidence="7">
    <location>
        <begin position="133"/>
        <end position="156"/>
    </location>
</feature>
<keyword evidence="5" id="KW-0408">Iron</keyword>
<keyword evidence="3" id="KW-0479">Metal-binding</keyword>
<keyword evidence="6" id="KW-0411">Iron-sulfur</keyword>
<dbReference type="Proteomes" id="UP000006055">
    <property type="component" value="Chromosome"/>
</dbReference>
<dbReference type="SUPFAM" id="SSF54862">
    <property type="entry name" value="4Fe-4S ferredoxins"/>
    <property type="match status" value="1"/>
</dbReference>
<keyword evidence="7" id="KW-0472">Membrane</keyword>
<dbReference type="PROSITE" id="PS51379">
    <property type="entry name" value="4FE4S_FER_2"/>
    <property type="match status" value="1"/>
</dbReference>
<keyword evidence="7" id="KW-0812">Transmembrane</keyword>
<dbReference type="AlphaFoldDB" id="I4CB22"/>
<evidence type="ECO:0000256" key="5">
    <source>
        <dbReference type="ARBA" id="ARBA00023004"/>
    </source>
</evidence>
<keyword evidence="7" id="KW-1133">Transmembrane helix</keyword>
<evidence type="ECO:0000256" key="6">
    <source>
        <dbReference type="ARBA" id="ARBA00023014"/>
    </source>
</evidence>
<dbReference type="KEGG" id="dti:Desti_4125"/>
<dbReference type="GO" id="GO:0051539">
    <property type="term" value="F:4 iron, 4 sulfur cluster binding"/>
    <property type="evidence" value="ECO:0007669"/>
    <property type="project" value="UniProtKB-KW"/>
</dbReference>
<feature type="transmembrane region" description="Helical" evidence="7">
    <location>
        <begin position="66"/>
        <end position="86"/>
    </location>
</feature>
<keyword evidence="2" id="KW-0004">4Fe-4S</keyword>
<protein>
    <recommendedName>
        <fullName evidence="8">4Fe-4S ferredoxin-type domain-containing protein</fullName>
    </recommendedName>
</protein>
<evidence type="ECO:0000313" key="10">
    <source>
        <dbReference type="Proteomes" id="UP000006055"/>
    </source>
</evidence>
<sequence>MGMMYRSHRRVVQFSVLVFVFLVPVLNLFEIYAVTGTLYAVNIGGLSVTDPVVILQAVFASGRLTVLLLGAALFPVLFALVFGRVWCGWMCPYHLLADGAAEVRRFFGERVLRRPLEKALPVKSSFKANAVRLSFLLFGTALAGAISIPVLNYVHAPGIFSTEAMIFVKERSLSPEFLFIAALLVMETAVLPRFWCRLFCPTGSFLSLFRAPFTMTVINKVKAVRSPCCTENHCSAVCPMGLAPFKEGGNLLCTNCAQCLDACPQSRLHFGGFGSK</sequence>
<feature type="domain" description="4Fe-4S ferredoxin-type" evidence="8">
    <location>
        <begin position="242"/>
        <end position="273"/>
    </location>
</feature>
<evidence type="ECO:0000313" key="9">
    <source>
        <dbReference type="EMBL" id="AFM26763.1"/>
    </source>
</evidence>
<evidence type="ECO:0000256" key="1">
    <source>
        <dbReference type="ARBA" id="ARBA00022448"/>
    </source>
</evidence>
<evidence type="ECO:0000256" key="7">
    <source>
        <dbReference type="SAM" id="Phobius"/>
    </source>
</evidence>
<dbReference type="InterPro" id="IPR017900">
    <property type="entry name" value="4Fe4S_Fe_S_CS"/>
</dbReference>
<dbReference type="PROSITE" id="PS00198">
    <property type="entry name" value="4FE4S_FER_1"/>
    <property type="match status" value="1"/>
</dbReference>
<keyword evidence="4" id="KW-0249">Electron transport</keyword>
<dbReference type="EMBL" id="CP003360">
    <property type="protein sequence ID" value="AFM26763.1"/>
    <property type="molecule type" value="Genomic_DNA"/>
</dbReference>
<dbReference type="InterPro" id="IPR051684">
    <property type="entry name" value="Electron_Trans/Redox"/>
</dbReference>
<dbReference type="PANTHER" id="PTHR30176:SF3">
    <property type="entry name" value="FERREDOXIN-TYPE PROTEIN NAPH"/>
    <property type="match status" value="1"/>
</dbReference>
<dbReference type="GO" id="GO:0046872">
    <property type="term" value="F:metal ion binding"/>
    <property type="evidence" value="ECO:0007669"/>
    <property type="project" value="UniProtKB-KW"/>
</dbReference>
<dbReference type="HOGENOM" id="CLU_066585_1_0_7"/>
<dbReference type="PANTHER" id="PTHR30176">
    <property type="entry name" value="FERREDOXIN-TYPE PROTEIN NAPH"/>
    <property type="match status" value="1"/>
</dbReference>
<proteinExistence type="predicted"/>
<dbReference type="eggNOG" id="COG0348">
    <property type="taxonomic scope" value="Bacteria"/>
</dbReference>
<evidence type="ECO:0000256" key="4">
    <source>
        <dbReference type="ARBA" id="ARBA00022982"/>
    </source>
</evidence>
<gene>
    <name evidence="9" type="ordered locus">Desti_4125</name>
</gene>
<keyword evidence="10" id="KW-1185">Reference proteome</keyword>
<name>I4CB22_DESTA</name>
<dbReference type="OrthoDB" id="9811700at2"/>